<dbReference type="EMBL" id="BARU01007778">
    <property type="protein sequence ID" value="GAH47261.1"/>
    <property type="molecule type" value="Genomic_DNA"/>
</dbReference>
<accession>X1FNJ0</accession>
<comment type="caution">
    <text evidence="2">The sequence shown here is derived from an EMBL/GenBank/DDBJ whole genome shotgun (WGS) entry which is preliminary data.</text>
</comment>
<dbReference type="Pfam" id="PF18929">
    <property type="entry name" value="DUF5678"/>
    <property type="match status" value="1"/>
</dbReference>
<reference evidence="2" key="1">
    <citation type="journal article" date="2014" name="Front. Microbiol.">
        <title>High frequency of phylogenetically diverse reductive dehalogenase-homologous genes in deep subseafloor sedimentary metagenomes.</title>
        <authorList>
            <person name="Kawai M."/>
            <person name="Futagami T."/>
            <person name="Toyoda A."/>
            <person name="Takaki Y."/>
            <person name="Nishi S."/>
            <person name="Hori S."/>
            <person name="Arai W."/>
            <person name="Tsubouchi T."/>
            <person name="Morono Y."/>
            <person name="Uchiyama I."/>
            <person name="Ito T."/>
            <person name="Fujiyama A."/>
            <person name="Inagaki F."/>
            <person name="Takami H."/>
        </authorList>
    </citation>
    <scope>NUCLEOTIDE SEQUENCE</scope>
    <source>
        <strain evidence="2">Expedition CK06-06</strain>
    </source>
</reference>
<protein>
    <recommendedName>
        <fullName evidence="1">DUF5678 domain-containing protein</fullName>
    </recommendedName>
</protein>
<evidence type="ECO:0000259" key="1">
    <source>
        <dbReference type="Pfam" id="PF18929"/>
    </source>
</evidence>
<sequence length="92" mass="10700">MGRQDMEWISEHQKELEVYSGKWIAVCCNELVGVGKTAKEALQQGKKKGFHKPHLTMVMRKDEACTCYDQGTYSWTKYLGSRRFLRTFSGYL</sequence>
<feature type="domain" description="DUF5678" evidence="1">
    <location>
        <begin position="15"/>
        <end position="49"/>
    </location>
</feature>
<dbReference type="AlphaFoldDB" id="X1FNJ0"/>
<dbReference type="InterPro" id="IPR043734">
    <property type="entry name" value="DUF5678"/>
</dbReference>
<evidence type="ECO:0000313" key="2">
    <source>
        <dbReference type="EMBL" id="GAH47261.1"/>
    </source>
</evidence>
<name>X1FNJ0_9ZZZZ</name>
<gene>
    <name evidence="2" type="ORF">S03H2_15315</name>
</gene>
<proteinExistence type="predicted"/>
<organism evidence="2">
    <name type="scientific">marine sediment metagenome</name>
    <dbReference type="NCBI Taxonomy" id="412755"/>
    <lineage>
        <taxon>unclassified sequences</taxon>
        <taxon>metagenomes</taxon>
        <taxon>ecological metagenomes</taxon>
    </lineage>
</organism>